<dbReference type="GO" id="GO:0016301">
    <property type="term" value="F:kinase activity"/>
    <property type="evidence" value="ECO:0007669"/>
    <property type="project" value="UniProtKB-KW"/>
</dbReference>
<keyword evidence="3 5" id="KW-0808">Transferase</keyword>
<feature type="domain" description="Carbohydrate kinase FGGY C-terminal" evidence="7">
    <location>
        <begin position="256"/>
        <end position="434"/>
    </location>
</feature>
<name>A0A7K3W7P8_9ACTN</name>
<dbReference type="InterPro" id="IPR018483">
    <property type="entry name" value="Carb_kinase_FGGY_CS"/>
</dbReference>
<reference evidence="8 9" key="1">
    <citation type="submission" date="2020-02" db="EMBL/GenBank/DDBJ databases">
        <title>The whole genome sequence of CPCC 205119.</title>
        <authorList>
            <person name="Jiang Z."/>
        </authorList>
    </citation>
    <scope>NUCLEOTIDE SEQUENCE [LARGE SCALE GENOMIC DNA]</scope>
    <source>
        <strain evidence="8 9">CPCC 205119</strain>
    </source>
</reference>
<evidence type="ECO:0000256" key="4">
    <source>
        <dbReference type="ARBA" id="ARBA00022777"/>
    </source>
</evidence>
<evidence type="ECO:0000256" key="3">
    <source>
        <dbReference type="ARBA" id="ARBA00022679"/>
    </source>
</evidence>
<evidence type="ECO:0000256" key="2">
    <source>
        <dbReference type="ARBA" id="ARBA00022629"/>
    </source>
</evidence>
<dbReference type="InterPro" id="IPR018485">
    <property type="entry name" value="FGGY_C"/>
</dbReference>
<sequence length="468" mass="47203">MTSGPDPSRDVVLGADLGTSGLKLAALDGDGAVVAEAEVGYDVDTPAPGWAQTEVATWRAALDRALAEVAPALTGHRVAGLGLSGQMHGAVLVDDAGTALAPALLWPDQRAADQVRRWQVLPEADRAALANPLVPGMTGPLTAWLAEHEPELLARAATVLLPKDALRATLVPGADQAVTDRSDASATLLWDVPADTWSAAALHLAGLGSDQVPTVRPGSDVVGVAVLAGTEVPVVVGAADTPLALLAAGTGTGVQVNLGTGAQLLRPGLRPAAVPDPLVHSYADADGGWYAMAALQNAGLAWSWVRSVLGLSWTEFLAALGSSPAGAGGVVFRPFLTGERGGVAGPADRGGWAGLHPGATRDDLARAALEGVVLAIDAALRLLPDDDAGTVVLTGGGGRSPAVQQLLADVLGRPVRHVQVRSASATGAAALAARGTGTAFTPQRTLGPLVEPGTGGPWDDVRARWSVG</sequence>
<dbReference type="InterPro" id="IPR018484">
    <property type="entry name" value="FGGY_N"/>
</dbReference>
<dbReference type="InterPro" id="IPR000577">
    <property type="entry name" value="Carb_kinase_FGGY"/>
</dbReference>
<dbReference type="InterPro" id="IPR050406">
    <property type="entry name" value="FGGY_Carb_Kinase"/>
</dbReference>
<keyword evidence="9" id="KW-1185">Reference proteome</keyword>
<dbReference type="Pfam" id="PF00370">
    <property type="entry name" value="FGGY_N"/>
    <property type="match status" value="1"/>
</dbReference>
<feature type="domain" description="Carbohydrate kinase FGGY N-terminal" evidence="6">
    <location>
        <begin position="12"/>
        <end position="246"/>
    </location>
</feature>
<evidence type="ECO:0000259" key="6">
    <source>
        <dbReference type="Pfam" id="PF00370"/>
    </source>
</evidence>
<dbReference type="Proteomes" id="UP000470470">
    <property type="component" value="Unassembled WGS sequence"/>
</dbReference>
<dbReference type="Gene3D" id="3.30.420.40">
    <property type="match status" value="2"/>
</dbReference>
<keyword evidence="2" id="KW-0119">Carbohydrate metabolism</keyword>
<keyword evidence="2" id="KW-0859">Xylose metabolism</keyword>
<dbReference type="GO" id="GO:0016773">
    <property type="term" value="F:phosphotransferase activity, alcohol group as acceptor"/>
    <property type="evidence" value="ECO:0007669"/>
    <property type="project" value="InterPro"/>
</dbReference>
<keyword evidence="4 5" id="KW-0418">Kinase</keyword>
<dbReference type="PIRSF" id="PIRSF000538">
    <property type="entry name" value="GlpK"/>
    <property type="match status" value="1"/>
</dbReference>
<evidence type="ECO:0000313" key="9">
    <source>
        <dbReference type="Proteomes" id="UP000470470"/>
    </source>
</evidence>
<comment type="similarity">
    <text evidence="1 5">Belongs to the FGGY kinase family.</text>
</comment>
<protein>
    <submittedName>
        <fullName evidence="8">Carbohydrate kinase</fullName>
    </submittedName>
</protein>
<evidence type="ECO:0000313" key="8">
    <source>
        <dbReference type="EMBL" id="NEL52485.1"/>
    </source>
</evidence>
<comment type="caution">
    <text evidence="8">The sequence shown here is derived from an EMBL/GenBank/DDBJ whole genome shotgun (WGS) entry which is preliminary data.</text>
</comment>
<gene>
    <name evidence="8" type="ORF">G1H19_00440</name>
</gene>
<evidence type="ECO:0000256" key="1">
    <source>
        <dbReference type="ARBA" id="ARBA00009156"/>
    </source>
</evidence>
<dbReference type="PANTHER" id="PTHR43095:SF5">
    <property type="entry name" value="XYLULOSE KINASE"/>
    <property type="match status" value="1"/>
</dbReference>
<dbReference type="InterPro" id="IPR043129">
    <property type="entry name" value="ATPase_NBD"/>
</dbReference>
<dbReference type="AlphaFoldDB" id="A0A7K3W7P8"/>
<dbReference type="PANTHER" id="PTHR43095">
    <property type="entry name" value="SUGAR KINASE"/>
    <property type="match status" value="1"/>
</dbReference>
<dbReference type="GO" id="GO:0042732">
    <property type="term" value="P:D-xylose metabolic process"/>
    <property type="evidence" value="ECO:0007669"/>
    <property type="project" value="UniProtKB-KW"/>
</dbReference>
<dbReference type="Pfam" id="PF02782">
    <property type="entry name" value="FGGY_C"/>
    <property type="match status" value="1"/>
</dbReference>
<dbReference type="PROSITE" id="PS00445">
    <property type="entry name" value="FGGY_KINASES_2"/>
    <property type="match status" value="1"/>
</dbReference>
<evidence type="ECO:0000259" key="7">
    <source>
        <dbReference type="Pfam" id="PF02782"/>
    </source>
</evidence>
<evidence type="ECO:0000256" key="5">
    <source>
        <dbReference type="RuleBase" id="RU003733"/>
    </source>
</evidence>
<dbReference type="RefSeq" id="WP_162393445.1">
    <property type="nucleotide sequence ID" value="NZ_JAABOZ010000009.1"/>
</dbReference>
<accession>A0A7K3W7P8</accession>
<dbReference type="EMBL" id="JAAGWK010000002">
    <property type="protein sequence ID" value="NEL52485.1"/>
    <property type="molecule type" value="Genomic_DNA"/>
</dbReference>
<organism evidence="8 9">
    <name type="scientific">Goekera deserti</name>
    <dbReference type="NCBI Taxonomy" id="2497753"/>
    <lineage>
        <taxon>Bacteria</taxon>
        <taxon>Bacillati</taxon>
        <taxon>Actinomycetota</taxon>
        <taxon>Actinomycetes</taxon>
        <taxon>Geodermatophilales</taxon>
        <taxon>Geodermatophilaceae</taxon>
        <taxon>Goekera</taxon>
    </lineage>
</organism>
<proteinExistence type="inferred from homology"/>
<dbReference type="SUPFAM" id="SSF53067">
    <property type="entry name" value="Actin-like ATPase domain"/>
    <property type="match status" value="2"/>
</dbReference>